<dbReference type="Proteomes" id="UP001476282">
    <property type="component" value="Unassembled WGS sequence"/>
</dbReference>
<gene>
    <name evidence="3" type="ORF">Hsar01_01482</name>
</gene>
<comment type="caution">
    <text evidence="3">The sequence shown here is derived from an EMBL/GenBank/DDBJ whole genome shotgun (WGS) entry which is preliminary data.</text>
</comment>
<protein>
    <recommendedName>
        <fullName evidence="2">LysM domain-containing protein</fullName>
    </recommendedName>
</protein>
<dbReference type="SMART" id="SM00257">
    <property type="entry name" value="LysM"/>
    <property type="match status" value="1"/>
</dbReference>
<evidence type="ECO:0000313" key="3">
    <source>
        <dbReference type="EMBL" id="GAA5482264.1"/>
    </source>
</evidence>
<organism evidence="3 4">
    <name type="scientific">Haloferula sargassicola</name>
    <dbReference type="NCBI Taxonomy" id="490096"/>
    <lineage>
        <taxon>Bacteria</taxon>
        <taxon>Pseudomonadati</taxon>
        <taxon>Verrucomicrobiota</taxon>
        <taxon>Verrucomicrobiia</taxon>
        <taxon>Verrucomicrobiales</taxon>
        <taxon>Verrucomicrobiaceae</taxon>
        <taxon>Haloferula</taxon>
    </lineage>
</organism>
<dbReference type="InterPro" id="IPR036779">
    <property type="entry name" value="LysM_dom_sf"/>
</dbReference>
<keyword evidence="4" id="KW-1185">Reference proteome</keyword>
<proteinExistence type="predicted"/>
<reference evidence="3 4" key="1">
    <citation type="submission" date="2024-02" db="EMBL/GenBank/DDBJ databases">
        <title>Haloferula sargassicola NBRC 104335.</title>
        <authorList>
            <person name="Ichikawa N."/>
            <person name="Katano-Makiyama Y."/>
            <person name="Hidaka K."/>
        </authorList>
    </citation>
    <scope>NUCLEOTIDE SEQUENCE [LARGE SCALE GENOMIC DNA]</scope>
    <source>
        <strain evidence="3 4">NBRC 104335</strain>
    </source>
</reference>
<evidence type="ECO:0000256" key="1">
    <source>
        <dbReference type="SAM" id="Phobius"/>
    </source>
</evidence>
<dbReference type="EMBL" id="BAABRI010000007">
    <property type="protein sequence ID" value="GAA5482264.1"/>
    <property type="molecule type" value="Genomic_DNA"/>
</dbReference>
<name>A0ABP9UQI1_9BACT</name>
<feature type="transmembrane region" description="Helical" evidence="1">
    <location>
        <begin position="6"/>
        <end position="26"/>
    </location>
</feature>
<keyword evidence="1" id="KW-1133">Transmembrane helix</keyword>
<feature type="domain" description="LysM" evidence="2">
    <location>
        <begin position="128"/>
        <end position="172"/>
    </location>
</feature>
<dbReference type="CDD" id="cd00118">
    <property type="entry name" value="LysM"/>
    <property type="match status" value="1"/>
</dbReference>
<dbReference type="Gene3D" id="3.10.350.10">
    <property type="entry name" value="LysM domain"/>
    <property type="match status" value="1"/>
</dbReference>
<evidence type="ECO:0000259" key="2">
    <source>
        <dbReference type="PROSITE" id="PS51782"/>
    </source>
</evidence>
<keyword evidence="1" id="KW-0812">Transmembrane</keyword>
<dbReference type="RefSeq" id="WP_353566410.1">
    <property type="nucleotide sequence ID" value="NZ_BAABRI010000007.1"/>
</dbReference>
<dbReference type="Pfam" id="PF01476">
    <property type="entry name" value="LysM"/>
    <property type="match status" value="1"/>
</dbReference>
<evidence type="ECO:0000313" key="4">
    <source>
        <dbReference type="Proteomes" id="UP001476282"/>
    </source>
</evidence>
<dbReference type="SUPFAM" id="SSF54106">
    <property type="entry name" value="LysM domain"/>
    <property type="match status" value="1"/>
</dbReference>
<sequence>MSLWTLIRILAGLVVAGVVVFTLLMVRHVREKPIAGEFSKWIPVETVAAPMVTLPKPSAGTPEIDPGVKTFEKARQSLAVGDLSVARDRLKQIATLYPRSSAAPESRRILSEMNLDEVLSPAHPEGKTLYKVQRGDSYLAIAARHDTSLDMIVHLNGLFDLGNLQPGDELLLMPLNFRLLIEPDRKTISVWDGESFVAEYPAVAMVGLKADGKTKIDSKQGEVDGKRVPPSNPAYRGAAKILMLAKPALEIAGASATAVEDLAPGVYLRPEQMEELALLLRPGNEVEIRRSGQ</sequence>
<keyword evidence="1" id="KW-0472">Membrane</keyword>
<dbReference type="InterPro" id="IPR018392">
    <property type="entry name" value="LysM"/>
</dbReference>
<accession>A0ABP9UQI1</accession>
<dbReference type="PROSITE" id="PS51782">
    <property type="entry name" value="LYSM"/>
    <property type="match status" value="1"/>
</dbReference>